<dbReference type="Gene3D" id="3.90.190.20">
    <property type="entry name" value="Mur ligase, C-terminal domain"/>
    <property type="match status" value="1"/>
</dbReference>
<evidence type="ECO:0000259" key="2">
    <source>
        <dbReference type="Pfam" id="PF02875"/>
    </source>
</evidence>
<dbReference type="Gramene" id="ABP00897">
    <property type="protein sequence ID" value="ABP00897"/>
    <property type="gene ID" value="OSTLU_43806"/>
</dbReference>
<dbReference type="KEGG" id="olu:OSTLU_43806"/>
<dbReference type="InterPro" id="IPR004101">
    <property type="entry name" value="Mur_ligase_C"/>
</dbReference>
<dbReference type="RefSeq" id="XP_001422580.1">
    <property type="nucleotide sequence ID" value="XM_001422543.1"/>
</dbReference>
<dbReference type="GO" id="GO:0010020">
    <property type="term" value="P:chloroplast fission"/>
    <property type="evidence" value="ECO:0007669"/>
    <property type="project" value="EnsemblPlants"/>
</dbReference>
<name>A4SB98_OSTLU</name>
<keyword evidence="5" id="KW-1185">Reference proteome</keyword>
<dbReference type="GO" id="GO:0009507">
    <property type="term" value="C:chloroplast"/>
    <property type="evidence" value="ECO:0007669"/>
    <property type="project" value="EnsemblPlants"/>
</dbReference>
<dbReference type="InterPro" id="IPR036565">
    <property type="entry name" value="Mur-like_cat_sf"/>
</dbReference>
<evidence type="ECO:0008006" key="6">
    <source>
        <dbReference type="Google" id="ProtNLM"/>
    </source>
</evidence>
<dbReference type="HOGENOM" id="CLU_022291_4_0_1"/>
<dbReference type="Pfam" id="PF02875">
    <property type="entry name" value="Mur_ligase_C"/>
    <property type="match status" value="1"/>
</dbReference>
<feature type="region of interest" description="Disordered" evidence="1">
    <location>
        <begin position="1"/>
        <end position="95"/>
    </location>
</feature>
<protein>
    <recommendedName>
        <fullName evidence="6">Mur ligase central domain-containing protein</fullName>
    </recommendedName>
</protein>
<feature type="domain" description="Mur ligase central" evidence="3">
    <location>
        <begin position="212"/>
        <end position="433"/>
    </location>
</feature>
<sequence>MSRVSSATRRCVARRPSAATLGRATGRPRATTRRRTTRGCPREDARGRATRARATTRDARASDDDEGCDDDARDDVGTGAARAHAEIGREEDEEGDAEALLREIFEDAGVDARWIALEDDEDVEISGIANDVNALLSGDLFVCGSAREGGAMEDAAREAVAAGAVAVVSERAIEGLADVPIAVVEDVDEALADIARVFYGDPSKALTAIALTGSVGKTTTSYLVKAVFEEADIRMGLVGSNGNYVGDELKLTAQGGRGSDALQFQQLTAGIADNGAQAAVMEVSAEQVRRKATRGMNFDIVALTSPLEGPDAMSDRRKDYRGLDAEYSSHVAEVFKALEDAETQRAVINVDAIDDNDKTPYHELCKEHAKGVPQLTYSVDPENPNGADVYPARVDYSLFETAVSLSTPAGNVEVVVGLVGEHMVNAICCATAIGLAAEIPLDVIAAGLEATDSIPGRMELVDAGQDFSVLVDSANTPEAIRSVIDSVKATNCRRVITVIGCEGEMAESERGQRAVIGKTVHDHSDVVFVTNDSPKAEDPYKILEDICAGFRDEIYSKPGMEDEALFPFLKDMYEVHENAQYECMRLQNLVRRYVMVDRYHAIRAAIGMAERDDVVLIIGRGAKDYFVVGREKHWFDDVVEARDALQKIGAIQDSGVDTHNLPWMSLAARATNPGAGNLLG</sequence>
<gene>
    <name evidence="4" type="ORF">OSTLU_43806</name>
</gene>
<evidence type="ECO:0000313" key="4">
    <source>
        <dbReference type="EMBL" id="ABP00897.1"/>
    </source>
</evidence>
<dbReference type="InterPro" id="IPR036615">
    <property type="entry name" value="Mur_ligase_C_dom_sf"/>
</dbReference>
<evidence type="ECO:0000313" key="5">
    <source>
        <dbReference type="Proteomes" id="UP000001568"/>
    </source>
</evidence>
<dbReference type="eggNOG" id="ENOG502QTHZ">
    <property type="taxonomic scope" value="Eukaryota"/>
</dbReference>
<feature type="compositionally biased region" description="Acidic residues" evidence="1">
    <location>
        <begin position="63"/>
        <end position="73"/>
    </location>
</feature>
<proteinExistence type="predicted"/>
<accession>A4SB98</accession>
<dbReference type="PANTHER" id="PTHR23135:SF4">
    <property type="entry name" value="UDP-N-ACETYLMURAMOYL-L-ALANYL-D-GLUTAMATE--2,6-DIAMINOPIMELATE LIGASE MURE HOMOLOG, CHLOROPLASTIC"/>
    <property type="match status" value="1"/>
</dbReference>
<dbReference type="Gene3D" id="3.40.1190.10">
    <property type="entry name" value="Mur-like, catalytic domain"/>
    <property type="match status" value="1"/>
</dbReference>
<dbReference type="SUPFAM" id="SSF53623">
    <property type="entry name" value="MurD-like peptide ligases, catalytic domain"/>
    <property type="match status" value="1"/>
</dbReference>
<dbReference type="AlphaFoldDB" id="A4SB98"/>
<dbReference type="GeneID" id="5006795"/>
<feature type="compositionally biased region" description="Low complexity" evidence="1">
    <location>
        <begin position="18"/>
        <end position="29"/>
    </location>
</feature>
<dbReference type="OrthoDB" id="533138at2759"/>
<dbReference type="GO" id="GO:0005524">
    <property type="term" value="F:ATP binding"/>
    <property type="evidence" value="ECO:0007669"/>
    <property type="project" value="InterPro"/>
</dbReference>
<reference evidence="4 5" key="1">
    <citation type="journal article" date="2007" name="Proc. Natl. Acad. Sci. U.S.A.">
        <title>The tiny eukaryote Ostreococcus provides genomic insights into the paradox of plankton speciation.</title>
        <authorList>
            <person name="Palenik B."/>
            <person name="Grimwood J."/>
            <person name="Aerts A."/>
            <person name="Rouze P."/>
            <person name="Salamov A."/>
            <person name="Putnam N."/>
            <person name="Dupont C."/>
            <person name="Jorgensen R."/>
            <person name="Derelle E."/>
            <person name="Rombauts S."/>
            <person name="Zhou K."/>
            <person name="Otillar R."/>
            <person name="Merchant S.S."/>
            <person name="Podell S."/>
            <person name="Gaasterland T."/>
            <person name="Napoli C."/>
            <person name="Gendler K."/>
            <person name="Manuell A."/>
            <person name="Tai V."/>
            <person name="Vallon O."/>
            <person name="Piganeau G."/>
            <person name="Jancek S."/>
            <person name="Heijde M."/>
            <person name="Jabbari K."/>
            <person name="Bowler C."/>
            <person name="Lohr M."/>
            <person name="Robbens S."/>
            <person name="Werner G."/>
            <person name="Dubchak I."/>
            <person name="Pazour G.J."/>
            <person name="Ren Q."/>
            <person name="Paulsen I."/>
            <person name="Delwiche C."/>
            <person name="Schmutz J."/>
            <person name="Rokhsar D."/>
            <person name="Van de Peer Y."/>
            <person name="Moreau H."/>
            <person name="Grigoriev I.V."/>
        </authorList>
    </citation>
    <scope>NUCLEOTIDE SEQUENCE [LARGE SCALE GENOMIC DNA]</scope>
    <source>
        <strain evidence="4 5">CCE9901</strain>
    </source>
</reference>
<dbReference type="Pfam" id="PF08245">
    <property type="entry name" value="Mur_ligase_M"/>
    <property type="match status" value="1"/>
</dbReference>
<dbReference type="PANTHER" id="PTHR23135">
    <property type="entry name" value="MUR LIGASE FAMILY MEMBER"/>
    <property type="match status" value="1"/>
</dbReference>
<feature type="domain" description="Mur ligase C-terminal" evidence="2">
    <location>
        <begin position="456"/>
        <end position="621"/>
    </location>
</feature>
<dbReference type="GO" id="GO:0016881">
    <property type="term" value="F:acid-amino acid ligase activity"/>
    <property type="evidence" value="ECO:0007669"/>
    <property type="project" value="InterPro"/>
</dbReference>
<dbReference type="OMA" id="FLHYDTR"/>
<dbReference type="InterPro" id="IPR013221">
    <property type="entry name" value="Mur_ligase_cen"/>
</dbReference>
<evidence type="ECO:0000259" key="3">
    <source>
        <dbReference type="Pfam" id="PF08245"/>
    </source>
</evidence>
<dbReference type="EMBL" id="CP000600">
    <property type="protein sequence ID" value="ABP00897.1"/>
    <property type="molecule type" value="Genomic_DNA"/>
</dbReference>
<evidence type="ECO:0000256" key="1">
    <source>
        <dbReference type="SAM" id="MobiDB-lite"/>
    </source>
</evidence>
<dbReference type="STRING" id="436017.A4SB98"/>
<dbReference type="Proteomes" id="UP000001568">
    <property type="component" value="Chromosome 20"/>
</dbReference>
<organism evidence="4 5">
    <name type="scientific">Ostreococcus lucimarinus (strain CCE9901)</name>
    <dbReference type="NCBI Taxonomy" id="436017"/>
    <lineage>
        <taxon>Eukaryota</taxon>
        <taxon>Viridiplantae</taxon>
        <taxon>Chlorophyta</taxon>
        <taxon>Mamiellophyceae</taxon>
        <taxon>Mamiellales</taxon>
        <taxon>Bathycoccaceae</taxon>
        <taxon>Ostreococcus</taxon>
    </lineage>
</organism>
<dbReference type="Gene3D" id="3.40.1390.10">
    <property type="entry name" value="MurE/MurF, N-terminal domain"/>
    <property type="match status" value="1"/>
</dbReference>
<dbReference type="SUPFAM" id="SSF53244">
    <property type="entry name" value="MurD-like peptide ligases, peptide-binding domain"/>
    <property type="match status" value="1"/>
</dbReference>